<protein>
    <submittedName>
        <fullName evidence="1">Uncharacterized protein</fullName>
    </submittedName>
</protein>
<evidence type="ECO:0000313" key="2">
    <source>
        <dbReference type="Proteomes" id="UP000679848"/>
    </source>
</evidence>
<dbReference type="SUPFAM" id="SSF52540">
    <property type="entry name" value="P-loop containing nucleoside triphosphate hydrolases"/>
    <property type="match status" value="1"/>
</dbReference>
<keyword evidence="1" id="KW-0614">Plasmid</keyword>
<proteinExistence type="predicted"/>
<dbReference type="SUPFAM" id="SSF53041">
    <property type="entry name" value="Resolvase-like"/>
    <property type="match status" value="1"/>
</dbReference>
<dbReference type="AlphaFoldDB" id="A0A830UBP3"/>
<dbReference type="Proteomes" id="UP000679848">
    <property type="component" value="Plasmid pMM59_01"/>
</dbReference>
<dbReference type="KEGG" id="pfaa:MM59RIKEN_34520"/>
<dbReference type="EMBL" id="AP023421">
    <property type="protein sequence ID" value="BCK86133.1"/>
    <property type="molecule type" value="Genomic_DNA"/>
</dbReference>
<dbReference type="InterPro" id="IPR003688">
    <property type="entry name" value="TraG/VirD4"/>
</dbReference>
<dbReference type="InterPro" id="IPR036162">
    <property type="entry name" value="Resolvase-like_N_sf"/>
</dbReference>
<dbReference type="Gene3D" id="3.40.50.300">
    <property type="entry name" value="P-loop containing nucleotide triphosphate hydrolases"/>
    <property type="match status" value="1"/>
</dbReference>
<gene>
    <name evidence="1" type="ORF">MM59RIKEN_34520</name>
</gene>
<geneLocation type="plasmid" evidence="1 2">
    <name>pMM59_01</name>
</geneLocation>
<dbReference type="Gene3D" id="3.40.50.1390">
    <property type="entry name" value="Resolvase, N-terminal catalytic domain"/>
    <property type="match status" value="1"/>
</dbReference>
<sequence length="446" mass="50411">MKPEIKKLLILNLPYLLFVWLFDKVGAAVRLSPGADASAKLLHLGDGFTAAFSSIAPSFHPADLALGIAGAVIVRLIIYTKGKNAKKYRRGTEYGSARWGGADDIKPYTDPVFENNIPLTQTERLTMNSRPKQPKYARNKNILVIGGSGSGKTRFFVKPSLMQCTSKDFPTSYIVTDPKGTLILETGKMLQRYKYRIKVLNTINFKKSMKYNPFAYLRSEKDILKLVNTIIANTKGDGEKSGEDFWVKAEKLYYTALIGYIWYEAPEDEKNFTTLLEMINASEAREDDEDFQNPVDLMFERLEEKDPEHFAVKQYKKYKLAAGVVCSKRLLNQAVGKSLRTHNLKPKKGAQVMRKNEKITALYERLSRDDFGKDDDQQRESNSISNQKAMLEEFAARQGFTNIVHFTDDGISGTCFDRPGFFSNDERSGSRECGVFVHQGHEPHGS</sequence>
<reference evidence="1" key="1">
    <citation type="submission" date="2020-09" db="EMBL/GenBank/DDBJ databases">
        <title>New species isolated from human feces.</title>
        <authorList>
            <person name="Kitahara M."/>
            <person name="Shigeno Y."/>
            <person name="Shime M."/>
            <person name="Matsumoto Y."/>
            <person name="Nakamura S."/>
            <person name="Motooka D."/>
            <person name="Fukuoka S."/>
            <person name="Nishikawa H."/>
            <person name="Benno Y."/>
        </authorList>
    </citation>
    <scope>NUCLEOTIDE SEQUENCE</scope>
    <source>
        <strain evidence="1">MM59</strain>
        <plasmid evidence="1">pMM59_01</plasmid>
    </source>
</reference>
<dbReference type="GO" id="GO:0016020">
    <property type="term" value="C:membrane"/>
    <property type="evidence" value="ECO:0007669"/>
    <property type="project" value="InterPro"/>
</dbReference>
<accession>A0A830UBP3</accession>
<dbReference type="GO" id="GO:0003677">
    <property type="term" value="F:DNA binding"/>
    <property type="evidence" value="ECO:0007669"/>
    <property type="project" value="InterPro"/>
</dbReference>
<name>A0A830UBP3_9FIRM</name>
<dbReference type="GO" id="GO:0000150">
    <property type="term" value="F:DNA strand exchange activity"/>
    <property type="evidence" value="ECO:0007669"/>
    <property type="project" value="InterPro"/>
</dbReference>
<dbReference type="InterPro" id="IPR027417">
    <property type="entry name" value="P-loop_NTPase"/>
</dbReference>
<dbReference type="Pfam" id="PF02534">
    <property type="entry name" value="T4SS-DNA_transf"/>
    <property type="match status" value="1"/>
</dbReference>
<keyword evidence="2" id="KW-1185">Reference proteome</keyword>
<evidence type="ECO:0000313" key="1">
    <source>
        <dbReference type="EMBL" id="BCK86133.1"/>
    </source>
</evidence>
<dbReference type="CDD" id="cd01127">
    <property type="entry name" value="TrwB_TraG_TraD_VirD4"/>
    <property type="match status" value="1"/>
</dbReference>
<organism evidence="1 2">
    <name type="scientific">Pusillibacter faecalis</name>
    <dbReference type="NCBI Taxonomy" id="2714358"/>
    <lineage>
        <taxon>Bacteria</taxon>
        <taxon>Bacillati</taxon>
        <taxon>Bacillota</taxon>
        <taxon>Clostridia</taxon>
        <taxon>Eubacteriales</taxon>
        <taxon>Oscillospiraceae</taxon>
        <taxon>Pusillibacter</taxon>
    </lineage>
</organism>